<comment type="similarity">
    <text evidence="1">Belongs to the SIP oxidoreductase family.</text>
</comment>
<dbReference type="AlphaFoldDB" id="A0A7W6DAF6"/>
<dbReference type="InterPro" id="IPR039261">
    <property type="entry name" value="FNR_nucleotide-bd"/>
</dbReference>
<sequence>MKEFQSRSRVALSEPHRVITAVCRHMTEHDATLEVSDGVHVLRFGETSAYLSQDGNAAVIDVRATDIESIYFARMAIAAHIIEFAEADAPIIAWEGDGVELIQPPNFQILEVRSIRDVTPCMRRLTLAGEGVSRFASLEALHLNILIQRPGLAEPQWPTVGADGLIKWADSENRPHLRKYTVRSVDLEAGTIDIDFVLHPDAGPGSDLVKHAGIGDRIGVAGPGGGGLAVADWYLFAGDETALPAIARMLEALPVAARGRAIIEVANAAEVQPLRHPAGIELVWVLRNGMPSGSTNLLTDVVAVTELPKGSVARYVWVGCEFEAFRSIRADLRNRSLKKHEHLVVSYWRRGNHDV</sequence>
<dbReference type="GO" id="GO:0016491">
    <property type="term" value="F:oxidoreductase activity"/>
    <property type="evidence" value="ECO:0007669"/>
    <property type="project" value="InterPro"/>
</dbReference>
<dbReference type="InterPro" id="IPR007037">
    <property type="entry name" value="SIP_rossman_dom"/>
</dbReference>
<dbReference type="InterPro" id="IPR039374">
    <property type="entry name" value="SIP_fam"/>
</dbReference>
<dbReference type="Pfam" id="PF09981">
    <property type="entry name" value="DUF2218"/>
    <property type="match status" value="1"/>
</dbReference>
<evidence type="ECO:0000313" key="4">
    <source>
        <dbReference type="Proteomes" id="UP000574761"/>
    </source>
</evidence>
<protein>
    <submittedName>
        <fullName evidence="3">NADPH-dependent ferric siderophore reductase</fullName>
    </submittedName>
</protein>
<dbReference type="InterPro" id="IPR017938">
    <property type="entry name" value="Riboflavin_synthase-like_b-brl"/>
</dbReference>
<evidence type="ECO:0000256" key="1">
    <source>
        <dbReference type="ARBA" id="ARBA00035644"/>
    </source>
</evidence>
<evidence type="ECO:0000259" key="2">
    <source>
        <dbReference type="PROSITE" id="PS51384"/>
    </source>
</evidence>
<proteinExistence type="inferred from homology"/>
<dbReference type="PANTHER" id="PTHR30157:SF0">
    <property type="entry name" value="NADPH-DEPENDENT FERRIC-CHELATE REDUCTASE"/>
    <property type="match status" value="1"/>
</dbReference>
<dbReference type="InterPro" id="IPR014543">
    <property type="entry name" value="UCP028291"/>
</dbReference>
<dbReference type="InterPro" id="IPR017927">
    <property type="entry name" value="FAD-bd_FR_type"/>
</dbReference>
<evidence type="ECO:0000313" key="3">
    <source>
        <dbReference type="EMBL" id="MBB3979611.1"/>
    </source>
</evidence>
<dbReference type="PANTHER" id="PTHR30157">
    <property type="entry name" value="FERRIC REDUCTASE, NADPH-DEPENDENT"/>
    <property type="match status" value="1"/>
</dbReference>
<dbReference type="PROSITE" id="PS51384">
    <property type="entry name" value="FAD_FR"/>
    <property type="match status" value="1"/>
</dbReference>
<comment type="caution">
    <text evidence="3">The sequence shown here is derived from an EMBL/GenBank/DDBJ whole genome shotgun (WGS) entry which is preliminary data.</text>
</comment>
<dbReference type="Gene3D" id="3.40.50.80">
    <property type="entry name" value="Nucleotide-binding domain of ferredoxin-NADP reductase (FNR) module"/>
    <property type="match status" value="1"/>
</dbReference>
<dbReference type="Pfam" id="PF04954">
    <property type="entry name" value="SIP"/>
    <property type="match status" value="1"/>
</dbReference>
<dbReference type="Proteomes" id="UP000574761">
    <property type="component" value="Unassembled WGS sequence"/>
</dbReference>
<keyword evidence="4" id="KW-1185">Reference proteome</keyword>
<gene>
    <name evidence="3" type="ORF">GGQ64_004855</name>
</gene>
<dbReference type="EMBL" id="JACIEE010000012">
    <property type="protein sequence ID" value="MBB3979611.1"/>
    <property type="molecule type" value="Genomic_DNA"/>
</dbReference>
<reference evidence="3 4" key="1">
    <citation type="submission" date="2020-08" db="EMBL/GenBank/DDBJ databases">
        <title>Genomic Encyclopedia of Type Strains, Phase IV (KMG-IV): sequencing the most valuable type-strain genomes for metagenomic binning, comparative biology and taxonomic classification.</title>
        <authorList>
            <person name="Goeker M."/>
        </authorList>
    </citation>
    <scope>NUCLEOTIDE SEQUENCE [LARGE SCALE GENOMIC DNA]</scope>
    <source>
        <strain evidence="3 4">DSM 100211</strain>
    </source>
</reference>
<dbReference type="Pfam" id="PF08021">
    <property type="entry name" value="FAD_binding_9"/>
    <property type="match status" value="1"/>
</dbReference>
<name>A0A7W6DAF6_9HYPH</name>
<dbReference type="SUPFAM" id="SSF63380">
    <property type="entry name" value="Riboflavin synthase domain-like"/>
    <property type="match status" value="1"/>
</dbReference>
<accession>A0A7W6DAF6</accession>
<dbReference type="RefSeq" id="WP_183807836.1">
    <property type="nucleotide sequence ID" value="NZ_JACIEE010000012.1"/>
</dbReference>
<dbReference type="Gene3D" id="3.30.310.50">
    <property type="entry name" value="Alpha-D-phosphohexomutase, C-terminal domain"/>
    <property type="match status" value="1"/>
</dbReference>
<dbReference type="InterPro" id="IPR013113">
    <property type="entry name" value="SIP_FAD-bd"/>
</dbReference>
<dbReference type="CDD" id="cd06193">
    <property type="entry name" value="siderophore_interacting"/>
    <property type="match status" value="1"/>
</dbReference>
<dbReference type="Gene3D" id="2.40.30.10">
    <property type="entry name" value="Translation factors"/>
    <property type="match status" value="1"/>
</dbReference>
<feature type="domain" description="FAD-binding FR-type" evidence="2">
    <location>
        <begin position="105"/>
        <end position="230"/>
    </location>
</feature>
<organism evidence="3 4">
    <name type="scientific">Mycoplana azooxidifex</name>
    <dbReference type="NCBI Taxonomy" id="1636188"/>
    <lineage>
        <taxon>Bacteria</taxon>
        <taxon>Pseudomonadati</taxon>
        <taxon>Pseudomonadota</taxon>
        <taxon>Alphaproteobacteria</taxon>
        <taxon>Hyphomicrobiales</taxon>
        <taxon>Rhizobiaceae</taxon>
        <taxon>Mycoplana</taxon>
    </lineage>
</organism>